<dbReference type="KEGG" id="dbc:MFMK1_001803"/>
<sequence length="80" mass="8993">MEVTIKLFANLREKAPECARNGQWVMEIGGQDRVVDILQKYDLVLATDKMLVTVNGQVLKENYQLQEGDEICVFPPLIGG</sequence>
<dbReference type="RefSeq" id="WP_366924803.1">
    <property type="nucleotide sequence ID" value="NZ_CP121694.1"/>
</dbReference>
<protein>
    <submittedName>
        <fullName evidence="1">MoaD/ThiS family protein</fullName>
    </submittedName>
</protein>
<gene>
    <name evidence="1" type="ORF">MFMK1_001803</name>
</gene>
<dbReference type="EMBL" id="CP121694">
    <property type="protein sequence ID" value="WRO21982.1"/>
    <property type="molecule type" value="Genomic_DNA"/>
</dbReference>
<keyword evidence="2" id="KW-1185">Reference proteome</keyword>
<accession>A0AAU0UP65</accession>
<dbReference type="AlphaFoldDB" id="A0AAU0UP65"/>
<dbReference type="InterPro" id="IPR016155">
    <property type="entry name" value="Mopterin_synth/thiamin_S_b"/>
</dbReference>
<organism evidence="1 2">
    <name type="scientific">Metallumcola ferriviriculae</name>
    <dbReference type="NCBI Taxonomy" id="3039180"/>
    <lineage>
        <taxon>Bacteria</taxon>
        <taxon>Bacillati</taxon>
        <taxon>Bacillota</taxon>
        <taxon>Clostridia</taxon>
        <taxon>Neomoorellales</taxon>
        <taxon>Desulfitibacteraceae</taxon>
        <taxon>Metallumcola</taxon>
    </lineage>
</organism>
<dbReference type="InterPro" id="IPR003749">
    <property type="entry name" value="ThiS/MoaD-like"/>
</dbReference>
<dbReference type="Pfam" id="PF02597">
    <property type="entry name" value="ThiS"/>
    <property type="match status" value="1"/>
</dbReference>
<name>A0AAU0UP65_9FIRM</name>
<dbReference type="Proteomes" id="UP001329915">
    <property type="component" value="Chromosome"/>
</dbReference>
<reference evidence="1 2" key="1">
    <citation type="submission" date="2023-04" db="EMBL/GenBank/DDBJ databases">
        <authorList>
            <person name="Hsu D."/>
        </authorList>
    </citation>
    <scope>NUCLEOTIDE SEQUENCE [LARGE SCALE GENOMIC DNA]</scope>
    <source>
        <strain evidence="1 2">MK1</strain>
    </source>
</reference>
<dbReference type="Gene3D" id="3.10.20.30">
    <property type="match status" value="1"/>
</dbReference>
<evidence type="ECO:0000313" key="2">
    <source>
        <dbReference type="Proteomes" id="UP001329915"/>
    </source>
</evidence>
<dbReference type="InterPro" id="IPR012675">
    <property type="entry name" value="Beta-grasp_dom_sf"/>
</dbReference>
<evidence type="ECO:0000313" key="1">
    <source>
        <dbReference type="EMBL" id="WRO21982.1"/>
    </source>
</evidence>
<dbReference type="SUPFAM" id="SSF54285">
    <property type="entry name" value="MoaD/ThiS"/>
    <property type="match status" value="1"/>
</dbReference>
<proteinExistence type="predicted"/>